<keyword evidence="3" id="KW-1185">Reference proteome</keyword>
<evidence type="ECO:0000259" key="1">
    <source>
        <dbReference type="Pfam" id="PF01048"/>
    </source>
</evidence>
<gene>
    <name evidence="2" type="ORF">QQ020_32660</name>
</gene>
<dbReference type="SUPFAM" id="SSF53167">
    <property type="entry name" value="Purine and uridine phosphorylases"/>
    <property type="match status" value="1"/>
</dbReference>
<dbReference type="CDD" id="cd09007">
    <property type="entry name" value="NP-I_spr0068"/>
    <property type="match status" value="1"/>
</dbReference>
<dbReference type="Pfam" id="PF01048">
    <property type="entry name" value="PNP_UDP_1"/>
    <property type="match status" value="1"/>
</dbReference>
<accession>A0ABT8LGE4</accession>
<dbReference type="InterPro" id="IPR035994">
    <property type="entry name" value="Nucleoside_phosphorylase_sf"/>
</dbReference>
<sequence>MLAIEKNYLEPSVFKPENLLREARRQKTIPDCKIPRVCILDPDGDIVDYLIKSKKASLNRCWSCYHTKMYAFEHDGMELGIIGSAVGASFAVLLAEQMFVSGCELLISMTSAGVINPPAKDIRFILINESLRDEGTSYHYLPPGEKAAINPALRQQLQPLMNKPGLATAEGNSWTTDAPYRETKTSIEYAKNQGVTAVEMEASALYAFAKAHQKNVVCFAHLTNNMAQDTEDFEKGTENGSIDSLGVIYQTIACLI</sequence>
<reference evidence="2" key="1">
    <citation type="submission" date="2023-06" db="EMBL/GenBank/DDBJ databases">
        <title>Genomic of Agaribacillus aureum.</title>
        <authorList>
            <person name="Wang G."/>
        </authorList>
    </citation>
    <scope>NUCLEOTIDE SEQUENCE</scope>
    <source>
        <strain evidence="2">BMA12</strain>
    </source>
</reference>
<comment type="caution">
    <text evidence="2">The sequence shown here is derived from an EMBL/GenBank/DDBJ whole genome shotgun (WGS) entry which is preliminary data.</text>
</comment>
<dbReference type="InterPro" id="IPR000845">
    <property type="entry name" value="Nucleoside_phosphorylase_d"/>
</dbReference>
<dbReference type="Proteomes" id="UP001172083">
    <property type="component" value="Unassembled WGS sequence"/>
</dbReference>
<feature type="domain" description="Nucleoside phosphorylase" evidence="1">
    <location>
        <begin position="65"/>
        <end position="239"/>
    </location>
</feature>
<dbReference type="EMBL" id="JAUJEB010000011">
    <property type="protein sequence ID" value="MDN5216869.1"/>
    <property type="molecule type" value="Genomic_DNA"/>
</dbReference>
<dbReference type="Gene3D" id="3.40.50.1580">
    <property type="entry name" value="Nucleoside phosphorylase domain"/>
    <property type="match status" value="1"/>
</dbReference>
<proteinExistence type="predicted"/>
<protein>
    <submittedName>
        <fullName evidence="2">Nucleoside phosphorylase</fullName>
    </submittedName>
</protein>
<name>A0ABT8LGE4_9BACT</name>
<evidence type="ECO:0000313" key="3">
    <source>
        <dbReference type="Proteomes" id="UP001172083"/>
    </source>
</evidence>
<dbReference type="RefSeq" id="WP_346762206.1">
    <property type="nucleotide sequence ID" value="NZ_JAUJEB010000011.1"/>
</dbReference>
<evidence type="ECO:0000313" key="2">
    <source>
        <dbReference type="EMBL" id="MDN5216869.1"/>
    </source>
</evidence>
<organism evidence="2 3">
    <name type="scientific">Agaribacillus aureus</name>
    <dbReference type="NCBI Taxonomy" id="3051825"/>
    <lineage>
        <taxon>Bacteria</taxon>
        <taxon>Pseudomonadati</taxon>
        <taxon>Bacteroidota</taxon>
        <taxon>Cytophagia</taxon>
        <taxon>Cytophagales</taxon>
        <taxon>Splendidivirgaceae</taxon>
        <taxon>Agaribacillus</taxon>
    </lineage>
</organism>